<dbReference type="SMART" id="SM00534">
    <property type="entry name" value="MUTSac"/>
    <property type="match status" value="1"/>
</dbReference>
<keyword evidence="8" id="KW-1185">Reference proteome</keyword>
<organism evidence="7 8">
    <name type="scientific">Ktedonospora formicarum</name>
    <dbReference type="NCBI Taxonomy" id="2778364"/>
    <lineage>
        <taxon>Bacteria</taxon>
        <taxon>Bacillati</taxon>
        <taxon>Chloroflexota</taxon>
        <taxon>Ktedonobacteria</taxon>
        <taxon>Ktedonobacterales</taxon>
        <taxon>Ktedonobacteraceae</taxon>
        <taxon>Ktedonospora</taxon>
    </lineage>
</organism>
<dbReference type="GO" id="GO:0006298">
    <property type="term" value="P:mismatch repair"/>
    <property type="evidence" value="ECO:0007669"/>
    <property type="project" value="InterPro"/>
</dbReference>
<dbReference type="EMBL" id="BNJF01000001">
    <property type="protein sequence ID" value="GHO44934.1"/>
    <property type="molecule type" value="Genomic_DNA"/>
</dbReference>
<keyword evidence="5" id="KW-0812">Transmembrane</keyword>
<feature type="coiled-coil region" evidence="4">
    <location>
        <begin position="1"/>
        <end position="28"/>
    </location>
</feature>
<evidence type="ECO:0000256" key="3">
    <source>
        <dbReference type="ARBA" id="ARBA00023125"/>
    </source>
</evidence>
<keyword evidence="2" id="KW-0067">ATP-binding</keyword>
<feature type="transmembrane region" description="Helical" evidence="5">
    <location>
        <begin position="56"/>
        <end position="75"/>
    </location>
</feature>
<gene>
    <name evidence="7" type="ORF">KSX_30970</name>
</gene>
<evidence type="ECO:0000313" key="7">
    <source>
        <dbReference type="EMBL" id="GHO44934.1"/>
    </source>
</evidence>
<dbReference type="GO" id="GO:0140664">
    <property type="term" value="F:ATP-dependent DNA damage sensor activity"/>
    <property type="evidence" value="ECO:0007669"/>
    <property type="project" value="InterPro"/>
</dbReference>
<evidence type="ECO:0000256" key="2">
    <source>
        <dbReference type="ARBA" id="ARBA00022840"/>
    </source>
</evidence>
<dbReference type="RefSeq" id="WP_220194295.1">
    <property type="nucleotide sequence ID" value="NZ_BNJF01000001.1"/>
</dbReference>
<dbReference type="InterPro" id="IPR027417">
    <property type="entry name" value="P-loop_NTPase"/>
</dbReference>
<dbReference type="PANTHER" id="PTHR11361:SF99">
    <property type="entry name" value="DNA MISMATCH REPAIR PROTEIN"/>
    <property type="match status" value="1"/>
</dbReference>
<keyword evidence="1" id="KW-0547">Nucleotide-binding</keyword>
<evidence type="ECO:0000256" key="1">
    <source>
        <dbReference type="ARBA" id="ARBA00022741"/>
    </source>
</evidence>
<dbReference type="Pfam" id="PF00488">
    <property type="entry name" value="MutS_V"/>
    <property type="match status" value="1"/>
</dbReference>
<proteinExistence type="predicted"/>
<feature type="transmembrane region" description="Helical" evidence="5">
    <location>
        <begin position="33"/>
        <end position="50"/>
    </location>
</feature>
<dbReference type="SUPFAM" id="SSF52540">
    <property type="entry name" value="P-loop containing nucleoside triphosphate hydrolases"/>
    <property type="match status" value="1"/>
</dbReference>
<protein>
    <submittedName>
        <fullName evidence="7">DNA mismatch repair protein</fullName>
    </submittedName>
</protein>
<dbReference type="AlphaFoldDB" id="A0A8J3I524"/>
<evidence type="ECO:0000259" key="6">
    <source>
        <dbReference type="SMART" id="SM00534"/>
    </source>
</evidence>
<feature type="domain" description="DNA mismatch repair proteins mutS family" evidence="6">
    <location>
        <begin position="436"/>
        <end position="619"/>
    </location>
</feature>
<reference evidence="7" key="1">
    <citation type="submission" date="2020-10" db="EMBL/GenBank/DDBJ databases">
        <title>Taxonomic study of unclassified bacteria belonging to the class Ktedonobacteria.</title>
        <authorList>
            <person name="Yabe S."/>
            <person name="Wang C.M."/>
            <person name="Zheng Y."/>
            <person name="Sakai Y."/>
            <person name="Cavaletti L."/>
            <person name="Monciardini P."/>
            <person name="Donadio S."/>
        </authorList>
    </citation>
    <scope>NUCLEOTIDE SEQUENCE</scope>
    <source>
        <strain evidence="7">SOSP1-1</strain>
    </source>
</reference>
<dbReference type="Gene3D" id="3.40.50.300">
    <property type="entry name" value="P-loop containing nucleotide triphosphate hydrolases"/>
    <property type="match status" value="1"/>
</dbReference>
<name>A0A8J3I524_9CHLR</name>
<feature type="transmembrane region" description="Helical" evidence="5">
    <location>
        <begin position="219"/>
        <end position="238"/>
    </location>
</feature>
<dbReference type="GO" id="GO:0030983">
    <property type="term" value="F:mismatched DNA binding"/>
    <property type="evidence" value="ECO:0007669"/>
    <property type="project" value="InterPro"/>
</dbReference>
<sequence length="620" mass="70028">MQSKQERIQLLERQLQRVQRRIKMLDTRSNRYSWLRVFVFFGGLALSLVAGFLLWWLGVVLGVVTLVAFGVAAFFHSRIDKSLARHKAWLLIKSTHIARANLDWEHIPPPAPGSGLDDHPFEFDLDITGKYSLHRILDVSYSREGSELLRDWLLAMEPDLEAIQARQALVKELRPLSRFRDKLSLYSLISTKGRSGQIQGRELLDWLTRNPSSKGVRPLLWASLVLNAFTIIDFVVSLLTQTPAIWTLTFFGGILFLALTNKIRGNIFEEAGFMSANFGALSSVFEFLEKYAFGSHAHLARLCAPFQSTEASRPSHVLRGIERVSSAASLKANGLLWIIINLLLPWDAYCAYRLGQYKERIARFLPEWLEAWFELEALNSLATFAYLNPEYVLPEVVSNEALGKDELPLFSARDLGHPLISSHVRVTNDFAYQRLGEVDILTGSNMAGKSTFLRTQGVNLCLAYAGGPVCASTLTTHLFRIFTCIRVNDSVTDGYSYFYAEVRRLRKLLDALERPSPYPLFFLIDEIFKGTNNRERLSGSRAFVRAVAGHDCLGAISTHDLELVHLAEAVAAINNYHFREEVVDGQMVFDYKLRHGPCPTTNALKIMQMEGLPIEEVDAL</sequence>
<dbReference type="GO" id="GO:0005829">
    <property type="term" value="C:cytosol"/>
    <property type="evidence" value="ECO:0007669"/>
    <property type="project" value="TreeGrafter"/>
</dbReference>
<dbReference type="InterPro" id="IPR000432">
    <property type="entry name" value="DNA_mismatch_repair_MutS_C"/>
</dbReference>
<keyword evidence="4" id="KW-0175">Coiled coil</keyword>
<dbReference type="SUPFAM" id="SSF48334">
    <property type="entry name" value="DNA repair protein MutS, domain III"/>
    <property type="match status" value="1"/>
</dbReference>
<comment type="caution">
    <text evidence="7">The sequence shown here is derived from an EMBL/GenBank/DDBJ whole genome shotgun (WGS) entry which is preliminary data.</text>
</comment>
<evidence type="ECO:0000256" key="4">
    <source>
        <dbReference type="SAM" id="Coils"/>
    </source>
</evidence>
<dbReference type="InterPro" id="IPR036187">
    <property type="entry name" value="DNA_mismatch_repair_MutS_sf"/>
</dbReference>
<dbReference type="CDD" id="cd03283">
    <property type="entry name" value="ABC_MutS-like"/>
    <property type="match status" value="1"/>
</dbReference>
<dbReference type="GO" id="GO:0005524">
    <property type="term" value="F:ATP binding"/>
    <property type="evidence" value="ECO:0007669"/>
    <property type="project" value="UniProtKB-KW"/>
</dbReference>
<evidence type="ECO:0000313" key="8">
    <source>
        <dbReference type="Proteomes" id="UP000612362"/>
    </source>
</evidence>
<keyword evidence="5" id="KW-1133">Transmembrane helix</keyword>
<dbReference type="Proteomes" id="UP000612362">
    <property type="component" value="Unassembled WGS sequence"/>
</dbReference>
<feature type="transmembrane region" description="Helical" evidence="5">
    <location>
        <begin position="244"/>
        <end position="260"/>
    </location>
</feature>
<dbReference type="PANTHER" id="PTHR11361">
    <property type="entry name" value="DNA MISMATCH REPAIR PROTEIN MUTS FAMILY MEMBER"/>
    <property type="match status" value="1"/>
</dbReference>
<dbReference type="InterPro" id="IPR045076">
    <property type="entry name" value="MutS"/>
</dbReference>
<evidence type="ECO:0000256" key="5">
    <source>
        <dbReference type="SAM" id="Phobius"/>
    </source>
</evidence>
<accession>A0A8J3I524</accession>
<keyword evidence="3" id="KW-0238">DNA-binding</keyword>
<keyword evidence="5" id="KW-0472">Membrane</keyword>